<gene>
    <name evidence="3" type="ORF">GCM10022247_68130</name>
</gene>
<proteinExistence type="predicted"/>
<name>A0ABP7TZD8_9PSEU</name>
<keyword evidence="1" id="KW-0812">Transmembrane</keyword>
<keyword evidence="1" id="KW-1133">Transmembrane helix</keyword>
<comment type="caution">
    <text evidence="3">The sequence shown here is derived from an EMBL/GenBank/DDBJ whole genome shotgun (WGS) entry which is preliminary data.</text>
</comment>
<feature type="domain" description="Inositolphosphotransferase Aur1/Ipt1" evidence="2">
    <location>
        <begin position="67"/>
        <end position="195"/>
    </location>
</feature>
<accession>A0ABP7TZD8</accession>
<dbReference type="EMBL" id="BAABAL010000024">
    <property type="protein sequence ID" value="GAA4033528.1"/>
    <property type="molecule type" value="Genomic_DNA"/>
</dbReference>
<feature type="transmembrane region" description="Helical" evidence="1">
    <location>
        <begin position="60"/>
        <end position="79"/>
    </location>
</feature>
<organism evidence="3 4">
    <name type="scientific">Allokutzneria multivorans</name>
    <dbReference type="NCBI Taxonomy" id="1142134"/>
    <lineage>
        <taxon>Bacteria</taxon>
        <taxon>Bacillati</taxon>
        <taxon>Actinomycetota</taxon>
        <taxon>Actinomycetes</taxon>
        <taxon>Pseudonocardiales</taxon>
        <taxon>Pseudonocardiaceae</taxon>
        <taxon>Allokutzneria</taxon>
    </lineage>
</organism>
<dbReference type="InterPro" id="IPR026841">
    <property type="entry name" value="Aur1/Ipt1"/>
</dbReference>
<keyword evidence="4" id="KW-1185">Reference proteome</keyword>
<evidence type="ECO:0000313" key="4">
    <source>
        <dbReference type="Proteomes" id="UP001501747"/>
    </source>
</evidence>
<feature type="transmembrane region" description="Helical" evidence="1">
    <location>
        <begin position="91"/>
        <end position="110"/>
    </location>
</feature>
<evidence type="ECO:0000313" key="3">
    <source>
        <dbReference type="EMBL" id="GAA4033528.1"/>
    </source>
</evidence>
<keyword evidence="1" id="KW-0472">Membrane</keyword>
<evidence type="ECO:0000259" key="2">
    <source>
        <dbReference type="Pfam" id="PF14378"/>
    </source>
</evidence>
<protein>
    <recommendedName>
        <fullName evidence="2">Inositolphosphotransferase Aur1/Ipt1 domain-containing protein</fullName>
    </recommendedName>
</protein>
<dbReference type="Proteomes" id="UP001501747">
    <property type="component" value="Unassembled WGS sequence"/>
</dbReference>
<reference evidence="4" key="1">
    <citation type="journal article" date="2019" name="Int. J. Syst. Evol. Microbiol.">
        <title>The Global Catalogue of Microorganisms (GCM) 10K type strain sequencing project: providing services to taxonomists for standard genome sequencing and annotation.</title>
        <authorList>
            <consortium name="The Broad Institute Genomics Platform"/>
            <consortium name="The Broad Institute Genome Sequencing Center for Infectious Disease"/>
            <person name="Wu L."/>
            <person name="Ma J."/>
        </authorList>
    </citation>
    <scope>NUCLEOTIDE SEQUENCE [LARGE SCALE GENOMIC DNA]</scope>
    <source>
        <strain evidence="4">JCM 17342</strain>
    </source>
</reference>
<sequence length="234" mass="24845">MTASQTFDRCRPLTSLRLSVEVAVLVVVLAACSAFLPWAQSRPGARLSDPLLELLPSADLSEPIFVLTYGSLAVVLVVLLRTNRERLVTALRAYSLMVLLRMLTITLIPLEPPEGIVPLRDPLFMLGGPGQYIDHDLFFSGHTATAVLLLLATDRPWLRRLGTATVAAMIPALLVQHCHYTLDIAAAIPAALLAWHAAVATRACDTGPACTCALGVPRSSQNGAGSAIGSSSVS</sequence>
<dbReference type="RefSeq" id="WP_344884500.1">
    <property type="nucleotide sequence ID" value="NZ_BAABAL010000024.1"/>
</dbReference>
<feature type="transmembrane region" description="Helical" evidence="1">
    <location>
        <begin position="20"/>
        <end position="40"/>
    </location>
</feature>
<evidence type="ECO:0000256" key="1">
    <source>
        <dbReference type="SAM" id="Phobius"/>
    </source>
</evidence>
<dbReference type="Pfam" id="PF14378">
    <property type="entry name" value="PAP2_3"/>
    <property type="match status" value="1"/>
</dbReference>